<accession>A0AAN8QTH4</accession>
<dbReference type="InterPro" id="IPR010401">
    <property type="entry name" value="AGL/Gdb1"/>
</dbReference>
<dbReference type="GO" id="GO:0004134">
    <property type="term" value="F:4-alpha-glucanotransferase activity"/>
    <property type="evidence" value="ECO:0007669"/>
    <property type="project" value="InterPro"/>
</dbReference>
<gene>
    <name evidence="2" type="ORF">J4Q44_G00185760</name>
</gene>
<dbReference type="Proteomes" id="UP001356427">
    <property type="component" value="Unassembled WGS sequence"/>
</dbReference>
<name>A0AAN8QTH4_9TELE</name>
<feature type="domain" description="Glycogen debranching enzyme glucanotransferase" evidence="1">
    <location>
        <begin position="5"/>
        <end position="97"/>
    </location>
</feature>
<evidence type="ECO:0000313" key="3">
    <source>
        <dbReference type="Proteomes" id="UP001356427"/>
    </source>
</evidence>
<protein>
    <recommendedName>
        <fullName evidence="1">Glycogen debranching enzyme glucanotransferase domain-containing protein</fullName>
    </recommendedName>
</protein>
<dbReference type="EMBL" id="JAGTTL010000016">
    <property type="protein sequence ID" value="KAK6310521.1"/>
    <property type="molecule type" value="Genomic_DNA"/>
</dbReference>
<organism evidence="2 3">
    <name type="scientific">Coregonus suidteri</name>
    <dbReference type="NCBI Taxonomy" id="861788"/>
    <lineage>
        <taxon>Eukaryota</taxon>
        <taxon>Metazoa</taxon>
        <taxon>Chordata</taxon>
        <taxon>Craniata</taxon>
        <taxon>Vertebrata</taxon>
        <taxon>Euteleostomi</taxon>
        <taxon>Actinopterygii</taxon>
        <taxon>Neopterygii</taxon>
        <taxon>Teleostei</taxon>
        <taxon>Protacanthopterygii</taxon>
        <taxon>Salmoniformes</taxon>
        <taxon>Salmonidae</taxon>
        <taxon>Coregoninae</taxon>
        <taxon>Coregonus</taxon>
    </lineage>
</organism>
<dbReference type="GO" id="GO:0004135">
    <property type="term" value="F:amylo-alpha-1,6-glucosidase activity"/>
    <property type="evidence" value="ECO:0007669"/>
    <property type="project" value="InterPro"/>
</dbReference>
<evidence type="ECO:0000313" key="2">
    <source>
        <dbReference type="EMBL" id="KAK6310521.1"/>
    </source>
</evidence>
<keyword evidence="3" id="KW-1185">Reference proteome</keyword>
<dbReference type="PANTHER" id="PTHR10569">
    <property type="entry name" value="GLYCOGEN DEBRANCHING ENZYME"/>
    <property type="match status" value="1"/>
</dbReference>
<dbReference type="AlphaFoldDB" id="A0AAN8QTH4"/>
<sequence length="97" mass="11092">MLHHQGEQATNCIVGNVVYERLADHGPKLGPVTRKDPIVTRYFTFPFEEKSLEDDLKMMTSPDKACNFLAHKRWGEGSTNPLRNFAEPGSNVYIRRD</sequence>
<dbReference type="GO" id="GO:0005980">
    <property type="term" value="P:glycogen catabolic process"/>
    <property type="evidence" value="ECO:0007669"/>
    <property type="project" value="InterPro"/>
</dbReference>
<dbReference type="Pfam" id="PF14701">
    <property type="entry name" value="hDGE_amylase"/>
    <property type="match status" value="1"/>
</dbReference>
<evidence type="ECO:0000259" key="1">
    <source>
        <dbReference type="Pfam" id="PF14701"/>
    </source>
</evidence>
<proteinExistence type="predicted"/>
<reference evidence="2 3" key="1">
    <citation type="submission" date="2021-04" db="EMBL/GenBank/DDBJ databases">
        <authorList>
            <person name="De Guttry C."/>
            <person name="Zahm M."/>
            <person name="Klopp C."/>
            <person name="Cabau C."/>
            <person name="Louis A."/>
            <person name="Berthelot C."/>
            <person name="Parey E."/>
            <person name="Roest Crollius H."/>
            <person name="Montfort J."/>
            <person name="Robinson-Rechavi M."/>
            <person name="Bucao C."/>
            <person name="Bouchez O."/>
            <person name="Gislard M."/>
            <person name="Lluch J."/>
            <person name="Milhes M."/>
            <person name="Lampietro C."/>
            <person name="Lopez Roques C."/>
            <person name="Donnadieu C."/>
            <person name="Braasch I."/>
            <person name="Desvignes T."/>
            <person name="Postlethwait J."/>
            <person name="Bobe J."/>
            <person name="Wedekind C."/>
            <person name="Guiguen Y."/>
        </authorList>
    </citation>
    <scope>NUCLEOTIDE SEQUENCE [LARGE SCALE GENOMIC DNA]</scope>
    <source>
        <strain evidence="2">Cs_M1</strain>
        <tissue evidence="2">Blood</tissue>
    </source>
</reference>
<comment type="caution">
    <text evidence="2">The sequence shown here is derived from an EMBL/GenBank/DDBJ whole genome shotgun (WGS) entry which is preliminary data.</text>
</comment>
<dbReference type="InterPro" id="IPR032792">
    <property type="entry name" value="AGL_glucanoTrfase"/>
</dbReference>
<dbReference type="PANTHER" id="PTHR10569:SF2">
    <property type="entry name" value="GLYCOGEN DEBRANCHING ENZYME"/>
    <property type="match status" value="1"/>
</dbReference>